<evidence type="ECO:0000313" key="1">
    <source>
        <dbReference type="EMBL" id="AFZ47718.1"/>
    </source>
</evidence>
<name>K9YNR8_CYASC</name>
<dbReference type="EMBL" id="CP003940">
    <property type="protein sequence ID" value="AFZ47718.1"/>
    <property type="molecule type" value="Genomic_DNA"/>
</dbReference>
<organism evidence="1 2">
    <name type="scientific">Cyanobacterium stanieri (strain ATCC 29140 / PCC 7202)</name>
    <dbReference type="NCBI Taxonomy" id="292563"/>
    <lineage>
        <taxon>Bacteria</taxon>
        <taxon>Bacillati</taxon>
        <taxon>Cyanobacteriota</taxon>
        <taxon>Cyanophyceae</taxon>
        <taxon>Oscillatoriophycideae</taxon>
        <taxon>Chroococcales</taxon>
        <taxon>Geminocystaceae</taxon>
        <taxon>Cyanobacterium</taxon>
    </lineage>
</organism>
<accession>K9YNR8</accession>
<sequence>MKPPKFKTILDYEKANILMQPVFIRVVDNIRKEAENNNWEISYQEINEPFPSHILTQTKGNLVKKTNVWFICFQVCFDEFEIEQNEPVQIDAKLVSDTGELNWDEIENKTKTIVTKLFKND</sequence>
<reference evidence="2" key="1">
    <citation type="journal article" date="2013" name="Proc. Natl. Acad. Sci. U.S.A.">
        <title>Improving the coverage of the cyanobacterial phylum using diversity-driven genome sequencing.</title>
        <authorList>
            <person name="Shih P.M."/>
            <person name="Wu D."/>
            <person name="Latifi A."/>
            <person name="Axen S.D."/>
            <person name="Fewer D.P."/>
            <person name="Talla E."/>
            <person name="Calteau A."/>
            <person name="Cai F."/>
            <person name="Tandeau de Marsac N."/>
            <person name="Rippka R."/>
            <person name="Herdman M."/>
            <person name="Sivonen K."/>
            <person name="Coursin T."/>
            <person name="Laurent T."/>
            <person name="Goodwin L."/>
            <person name="Nolan M."/>
            <person name="Davenport K.W."/>
            <person name="Han C.S."/>
            <person name="Rubin E.M."/>
            <person name="Eisen J.A."/>
            <person name="Woyke T."/>
            <person name="Gugger M."/>
            <person name="Kerfeld C.A."/>
        </authorList>
    </citation>
    <scope>NUCLEOTIDE SEQUENCE [LARGE SCALE GENOMIC DNA]</scope>
    <source>
        <strain evidence="2">ATCC 29140 / PCC 7202</strain>
    </source>
</reference>
<evidence type="ECO:0000313" key="2">
    <source>
        <dbReference type="Proteomes" id="UP000010483"/>
    </source>
</evidence>
<gene>
    <name evidence="1" type="ordered locus">Cyast_1762</name>
</gene>
<dbReference type="KEGG" id="csn:Cyast_1762"/>
<dbReference type="Proteomes" id="UP000010483">
    <property type="component" value="Chromosome"/>
</dbReference>
<protein>
    <submittedName>
        <fullName evidence="1">Uncharacterized protein</fullName>
    </submittedName>
</protein>
<dbReference type="eggNOG" id="ENOG5032UBP">
    <property type="taxonomic scope" value="Bacteria"/>
</dbReference>
<dbReference type="AlphaFoldDB" id="K9YNR8"/>
<proteinExistence type="predicted"/>
<dbReference type="HOGENOM" id="CLU_129905_0_0_3"/>
<dbReference type="BioCyc" id="CSTA292563:G1353-1768-MONOMER"/>
<keyword evidence="2" id="KW-1185">Reference proteome</keyword>
<dbReference type="PATRIC" id="fig|292563.3.peg.1842"/>
<dbReference type="STRING" id="292563.Cyast_1762"/>